<dbReference type="InterPro" id="IPR005480">
    <property type="entry name" value="CPSase_lsu_oligo"/>
</dbReference>
<keyword evidence="10 20" id="KW-0547">Nucleotide-binding</keyword>
<dbReference type="SUPFAM" id="SSF56059">
    <property type="entry name" value="Glutathione synthetase ATP-binding domain-like"/>
    <property type="match status" value="2"/>
</dbReference>
<feature type="binding site" evidence="20">
    <location>
        <position position="297"/>
    </location>
    <ligand>
        <name>Mn(2+)</name>
        <dbReference type="ChEBI" id="CHEBI:29035"/>
        <label>2</label>
    </ligand>
</feature>
<comment type="caution">
    <text evidence="23">The sequence shown here is derived from an EMBL/GenBank/DDBJ whole genome shotgun (WGS) entry which is preliminary data.</text>
</comment>
<dbReference type="PROSITE" id="PS00866">
    <property type="entry name" value="CPSASE_1"/>
    <property type="match status" value="1"/>
</dbReference>
<evidence type="ECO:0000256" key="16">
    <source>
        <dbReference type="ARBA" id="ARBA00048816"/>
    </source>
</evidence>
<evidence type="ECO:0000256" key="10">
    <source>
        <dbReference type="ARBA" id="ARBA00022741"/>
    </source>
</evidence>
<evidence type="ECO:0000256" key="12">
    <source>
        <dbReference type="ARBA" id="ARBA00022842"/>
    </source>
</evidence>
<evidence type="ECO:0000256" key="13">
    <source>
        <dbReference type="ARBA" id="ARBA00022975"/>
    </source>
</evidence>
<keyword evidence="8" id="KW-0479">Metal-binding</keyword>
<feature type="binding site" evidence="20">
    <location>
        <position position="208"/>
    </location>
    <ligand>
        <name>ATP</name>
        <dbReference type="ChEBI" id="CHEBI:30616"/>
        <label>1</label>
    </ligand>
</feature>
<dbReference type="FunFam" id="3.30.1490.20:FF:000001">
    <property type="entry name" value="Carbamoyl-phosphate synthase large chain"/>
    <property type="match status" value="1"/>
</dbReference>
<sequence>MVTKPSSVCILGAGPIRIGQACEFDYSGVQGVRALREEGCRVILVNSNPATVMTDARLAHRTYVEPLTKKTVIAVLEKERPDALIPTLGGQTALNLAIELEESGELERLGVRLLGADVRSIRLAEDREEFRVAMKEAGLPVLPAATVTSIEEGLAALDTVGLPAILRPSFTLGGWGGGTAHDRESFELLLKKALDASPATQVLVEASVLGWKEFELEVMRDSAGTFVVVCSIENLDPMGVHTGDSITVAPAQTLTDREYQVLRDAARTVLDAVGVATGGANVQFAVNPDDGSYVVIEMNPRVSRSSALASKATGFPIARIAAKVALGRRLDEIINDITGSTPASFEPALDYVVVKIPRFAFEKFPGADPVLGTSMKAVGEVAAMGRSFEEALLKAVRSLEIDRDSLEAPREVTAADDAELEGRLAEPTPDRLWELAEAVRRGWSEERIFAATSVDPWFLRRIAGLVAAEGVAADALDQPKSLVALKRLGFSDDQLGRLTNSDPGSVRERRIEAGAGRIRRRVDTCAAEFEARTPYLYGSFGDADEQPTPRRPVIILGGGPVRIGQGIEFDACCVEAVAGLRAEGYEAVMVNCNPETVSTDYDAVDRLHFDPLHSEDVLDICDAERPLGVVVQLGGQTPLKLAAELEHHRVPIWGTPRDAIDRAEDRGRFAELLSDLGLRQPPGRMVTSAEEAAEAANELGFPVLVRPSYVLGGRAMEIVYGHDQLAEYLERAAAVDPDRPVLLDHFLERAVEVDVDAVADGERVVICGVLEHIEEAGVHSGDSGAVTPPVSLPLELQAELRHQVRLLALALDVRGLINVQFAIQGDTVYVIEVNPRASRTVPFLARANGTPWAELAARVCAGASLSELGVHDGVPTEVAVKLPVFPFERFPGVDPLPGPEMRSTGEVMGRGRSFGEAFAKAALAAGWRVPSEGRILLSLADRDKQRLPALAARFEELGFAICATEGTAAILHSAGFSEVTKVFKLGQGHPDIPQLLADGAIQIVINTAAGRRAAQDAGSIRRAALDAGVLYFTTIPGAHAVAEAVAALRRGPLSVRALQDDAAGPPPWAASLGD</sequence>
<dbReference type="InterPro" id="IPR058047">
    <property type="entry name" value="CPSase_preATP-grasp"/>
</dbReference>
<feature type="binding site" evidence="20">
    <location>
        <position position="213"/>
    </location>
    <ligand>
        <name>ATP</name>
        <dbReference type="ChEBI" id="CHEBI:30616"/>
        <label>1</label>
    </ligand>
</feature>
<feature type="binding site" evidence="20">
    <location>
        <position position="832"/>
    </location>
    <ligand>
        <name>Mg(2+)</name>
        <dbReference type="ChEBI" id="CHEBI:18420"/>
        <label>3</label>
    </ligand>
</feature>
<keyword evidence="9 20" id="KW-0677">Repeat</keyword>
<dbReference type="InterPro" id="IPR033937">
    <property type="entry name" value="MGS_CPS_CarB"/>
</dbReference>
<comment type="subunit">
    <text evidence="19 20">Composed of two chains; the small (or glutamine) chain promotes the hydrolysis of glutamine to ammonia, which is used by the large (or ammonia) chain to synthesize carbamoyl phosphate. Tetramer of heterodimers (alpha,beta)4.</text>
</comment>
<keyword evidence="11 20" id="KW-0067">ATP-binding</keyword>
<evidence type="ECO:0000256" key="9">
    <source>
        <dbReference type="ARBA" id="ARBA00022737"/>
    </source>
</evidence>
<evidence type="ECO:0000256" key="4">
    <source>
        <dbReference type="ARBA" id="ARBA00009799"/>
    </source>
</evidence>
<evidence type="ECO:0000313" key="23">
    <source>
        <dbReference type="EMBL" id="MBD3871063.1"/>
    </source>
</evidence>
<comment type="similarity">
    <text evidence="4 20">Belongs to the CarB family.</text>
</comment>
<comment type="function">
    <text evidence="18">Small subunit of the glutamine-dependent carbamoyl phosphate synthetase (CPSase). CPSase catalyzes the formation of carbamoyl phosphate from the ammonia moiety of glutamine, carbonate, and phosphate donated by ATP, constituting the first step of the biosynthetic pathway leading to pyrimidine nucleotides. The large subunit (synthetase) binds the substrates ammonia (free or transferred from glutamine from the small subunit), hydrogencarbonate and ATP and carries out an ATP-coupled ligase reaction, activating hydrogencarbonate by forming carboxy phosphate which reacts with ammonia to form carbamoyl phosphate.</text>
</comment>
<evidence type="ECO:0000256" key="19">
    <source>
        <dbReference type="ARBA" id="ARBA00062056"/>
    </source>
</evidence>
<dbReference type="InterPro" id="IPR016185">
    <property type="entry name" value="PreATP-grasp_dom_sf"/>
</dbReference>
<feature type="binding site" evidence="20">
    <location>
        <position position="747"/>
    </location>
    <ligand>
        <name>ATP</name>
        <dbReference type="ChEBI" id="CHEBI:30616"/>
        <label>2</label>
    </ligand>
</feature>
<keyword evidence="6 20" id="KW-0436">Ligase</keyword>
<dbReference type="SUPFAM" id="SSF48108">
    <property type="entry name" value="Carbamoyl phosphate synthetase, large subunit connection domain"/>
    <property type="match status" value="1"/>
</dbReference>
<dbReference type="NCBIfam" id="NF003671">
    <property type="entry name" value="PRK05294.1"/>
    <property type="match status" value="1"/>
</dbReference>
<dbReference type="InterPro" id="IPR011607">
    <property type="entry name" value="MGS-like_dom"/>
</dbReference>
<dbReference type="SUPFAM" id="SSF52335">
    <property type="entry name" value="Methylglyoxal synthase-like"/>
    <property type="match status" value="1"/>
</dbReference>
<feature type="domain" description="ATP-grasp" evidence="21">
    <location>
        <begin position="131"/>
        <end position="326"/>
    </location>
</feature>
<keyword evidence="12" id="KW-0460">Magnesium</keyword>
<comment type="cofactor">
    <cofactor evidence="1">
        <name>Mn(2+)</name>
        <dbReference type="ChEBI" id="CHEBI:29035"/>
    </cofactor>
</comment>
<dbReference type="NCBIfam" id="NF009455">
    <property type="entry name" value="PRK12815.1"/>
    <property type="match status" value="1"/>
</dbReference>
<dbReference type="SUPFAM" id="SSF52440">
    <property type="entry name" value="PreATP-grasp domain"/>
    <property type="match status" value="2"/>
</dbReference>
<feature type="binding site" evidence="20">
    <location>
        <position position="745"/>
    </location>
    <ligand>
        <name>ATP</name>
        <dbReference type="ChEBI" id="CHEBI:30616"/>
        <label>2</label>
    </ligand>
</feature>
<comment type="catalytic activity">
    <reaction evidence="16 20">
        <text>hydrogencarbonate + L-glutamine + 2 ATP + H2O = carbamoyl phosphate + L-glutamate + 2 ADP + phosphate + 2 H(+)</text>
        <dbReference type="Rhea" id="RHEA:18633"/>
        <dbReference type="ChEBI" id="CHEBI:15377"/>
        <dbReference type="ChEBI" id="CHEBI:15378"/>
        <dbReference type="ChEBI" id="CHEBI:17544"/>
        <dbReference type="ChEBI" id="CHEBI:29985"/>
        <dbReference type="ChEBI" id="CHEBI:30616"/>
        <dbReference type="ChEBI" id="CHEBI:43474"/>
        <dbReference type="ChEBI" id="CHEBI:58228"/>
        <dbReference type="ChEBI" id="CHEBI:58359"/>
        <dbReference type="ChEBI" id="CHEBI:456216"/>
        <dbReference type="EC" id="6.3.5.5"/>
    </reaction>
</comment>
<dbReference type="HAMAP" id="MF_01210_B">
    <property type="entry name" value="CPSase_L_chain_B"/>
    <property type="match status" value="1"/>
</dbReference>
<feature type="binding site" evidence="20">
    <location>
        <position position="299"/>
    </location>
    <ligand>
        <name>Mg(2+)</name>
        <dbReference type="ChEBI" id="CHEBI:18420"/>
        <label>2</label>
    </ligand>
</feature>
<proteinExistence type="inferred from homology"/>
<dbReference type="PANTHER" id="PTHR11405:SF53">
    <property type="entry name" value="CARBAMOYL-PHOSPHATE SYNTHASE [AMMONIA], MITOCHONDRIAL"/>
    <property type="match status" value="1"/>
</dbReference>
<dbReference type="Pfam" id="PF02142">
    <property type="entry name" value="MGS"/>
    <property type="match status" value="1"/>
</dbReference>
<dbReference type="NCBIfam" id="TIGR01369">
    <property type="entry name" value="CPSaseII_lrg"/>
    <property type="match status" value="1"/>
</dbReference>
<dbReference type="Pfam" id="PF02787">
    <property type="entry name" value="CPSase_L_D3"/>
    <property type="match status" value="1"/>
</dbReference>
<dbReference type="PROSITE" id="PS50975">
    <property type="entry name" value="ATP_GRASP"/>
    <property type="match status" value="2"/>
</dbReference>
<dbReference type="Pfam" id="PF25596">
    <property type="entry name" value="CPSase_L_D1"/>
    <property type="match status" value="2"/>
</dbReference>
<dbReference type="InterPro" id="IPR006275">
    <property type="entry name" value="CPSase_lsu"/>
</dbReference>
<evidence type="ECO:0000256" key="14">
    <source>
        <dbReference type="ARBA" id="ARBA00023211"/>
    </source>
</evidence>
<dbReference type="FunFam" id="3.30.470.20:FF:000007">
    <property type="entry name" value="Carbamoyl-phosphate synthase large chain"/>
    <property type="match status" value="1"/>
</dbReference>
<dbReference type="Gene3D" id="1.10.1030.10">
    <property type="entry name" value="Carbamoyl-phosphate synthetase, large subunit oligomerisation domain"/>
    <property type="match status" value="1"/>
</dbReference>
<feature type="binding site" evidence="20">
    <location>
        <position position="832"/>
    </location>
    <ligand>
        <name>Mg(2+)</name>
        <dbReference type="ChEBI" id="CHEBI:18420"/>
        <label>4</label>
    </ligand>
</feature>
<dbReference type="Gene3D" id="3.30.470.20">
    <property type="entry name" value="ATP-grasp fold, B domain"/>
    <property type="match status" value="2"/>
</dbReference>
<feature type="binding site" evidence="20">
    <location>
        <position position="820"/>
    </location>
    <ligand>
        <name>Mn(2+)</name>
        <dbReference type="ChEBI" id="CHEBI:29035"/>
        <label>3</label>
    </ligand>
</feature>
<feature type="binding site" evidence="20">
    <location>
        <position position="832"/>
    </location>
    <ligand>
        <name>Mn(2+)</name>
        <dbReference type="ChEBI" id="CHEBI:29035"/>
        <label>4</label>
    </ligand>
</feature>
<dbReference type="GO" id="GO:0044205">
    <property type="term" value="P:'de novo' UMP biosynthetic process"/>
    <property type="evidence" value="ECO:0007669"/>
    <property type="project" value="UniProtKB-UniRule"/>
</dbReference>
<evidence type="ECO:0000256" key="7">
    <source>
        <dbReference type="ARBA" id="ARBA00022605"/>
    </source>
</evidence>
<dbReference type="FunFam" id="3.40.50.20:FF:000001">
    <property type="entry name" value="Carbamoyl-phosphate synthase large chain"/>
    <property type="match status" value="2"/>
</dbReference>
<feature type="binding site" evidence="20">
    <location>
        <position position="779"/>
    </location>
    <ligand>
        <name>ATP</name>
        <dbReference type="ChEBI" id="CHEBI:30616"/>
        <label>2</label>
    </ligand>
</feature>
<feature type="domain" description="MGS-like" evidence="22">
    <location>
        <begin position="927"/>
        <end position="1074"/>
    </location>
</feature>
<dbReference type="EC" id="6.3.5.5" evidence="20"/>
<feature type="binding site" evidence="20">
    <location>
        <position position="283"/>
    </location>
    <ligand>
        <name>ATP</name>
        <dbReference type="ChEBI" id="CHEBI:30616"/>
        <label>1</label>
    </ligand>
</feature>
<feature type="binding site" evidence="20">
    <location>
        <position position="752"/>
    </location>
    <ligand>
        <name>ATP</name>
        <dbReference type="ChEBI" id="CHEBI:30616"/>
        <label>2</label>
    </ligand>
</feature>
<feature type="binding site" evidence="20">
    <location>
        <position position="834"/>
    </location>
    <ligand>
        <name>Mn(2+)</name>
        <dbReference type="ChEBI" id="CHEBI:29035"/>
        <label>4</label>
    </ligand>
</feature>
<dbReference type="SMART" id="SM00851">
    <property type="entry name" value="MGS"/>
    <property type="match status" value="1"/>
</dbReference>
<feature type="binding site" evidence="20">
    <location>
        <position position="777"/>
    </location>
    <ligand>
        <name>ATP</name>
        <dbReference type="ChEBI" id="CHEBI:30616"/>
        <label>2</label>
    </ligand>
</feature>
<feature type="binding site" evidence="20">
    <location>
        <position position="299"/>
    </location>
    <ligand>
        <name>Mn(2+)</name>
        <dbReference type="ChEBI" id="CHEBI:29035"/>
        <label>2</label>
    </ligand>
</feature>
<dbReference type="Gene3D" id="3.40.50.1380">
    <property type="entry name" value="Methylglyoxal synthase-like domain"/>
    <property type="match status" value="1"/>
</dbReference>
<feature type="binding site" evidence="20">
    <location>
        <position position="780"/>
    </location>
    <ligand>
        <name>ATP</name>
        <dbReference type="ChEBI" id="CHEBI:30616"/>
        <label>2</label>
    </ligand>
</feature>
<comment type="cofactor">
    <cofactor evidence="20">
        <name>Mg(2+)</name>
        <dbReference type="ChEBI" id="CHEBI:18420"/>
    </cofactor>
    <cofactor evidence="20">
        <name>Mn(2+)</name>
        <dbReference type="ChEBI" id="CHEBI:29035"/>
    </cofactor>
    <text evidence="20">Binds 4 Mg(2+) or Mn(2+) ions per subunit.</text>
</comment>
<comment type="caution">
    <text evidence="20">Lacks conserved residue(s) required for the propagation of feature annotation.</text>
</comment>
<evidence type="ECO:0000259" key="22">
    <source>
        <dbReference type="PROSITE" id="PS51855"/>
    </source>
</evidence>
<dbReference type="InterPro" id="IPR005483">
    <property type="entry name" value="CPSase_dom"/>
</dbReference>
<evidence type="ECO:0000256" key="2">
    <source>
        <dbReference type="ARBA" id="ARBA00004812"/>
    </source>
</evidence>
<evidence type="ECO:0000256" key="11">
    <source>
        <dbReference type="ARBA" id="ARBA00022840"/>
    </source>
</evidence>
<feature type="binding site" evidence="20">
    <location>
        <position position="832"/>
    </location>
    <ligand>
        <name>ATP</name>
        <dbReference type="ChEBI" id="CHEBI:30616"/>
        <label>2</label>
    </ligand>
</feature>
<dbReference type="PROSITE" id="PS00867">
    <property type="entry name" value="CPSASE_2"/>
    <property type="match status" value="2"/>
</dbReference>
<feature type="binding site" evidence="20">
    <location>
        <position position="240"/>
    </location>
    <ligand>
        <name>ATP</name>
        <dbReference type="ChEBI" id="CHEBI:30616"/>
        <label>1</label>
    </ligand>
</feature>
<protein>
    <recommendedName>
        <fullName evidence="20">Carbamoyl phosphate synthase large chain</fullName>
        <ecNumber evidence="20">6.3.4.16</ecNumber>
        <ecNumber evidence="20">6.3.5.5</ecNumber>
    </recommendedName>
    <alternativeName>
        <fullName evidence="20">Carbamoyl phosphate synthetase ammonia chain</fullName>
    </alternativeName>
</protein>
<dbReference type="CDD" id="cd01424">
    <property type="entry name" value="MGS_CPS_II"/>
    <property type="match status" value="1"/>
</dbReference>
<dbReference type="InterPro" id="IPR011761">
    <property type="entry name" value="ATP-grasp"/>
</dbReference>
<keyword evidence="7 20" id="KW-0028">Amino-acid biosynthesis</keyword>
<evidence type="ECO:0000256" key="3">
    <source>
        <dbReference type="ARBA" id="ARBA00005077"/>
    </source>
</evidence>
<evidence type="ECO:0000259" key="21">
    <source>
        <dbReference type="PROSITE" id="PS50975"/>
    </source>
</evidence>
<feature type="binding site" evidence="20">
    <location>
        <position position="297"/>
    </location>
    <ligand>
        <name>Mg(2+)</name>
        <dbReference type="ChEBI" id="CHEBI:18420"/>
        <label>1</label>
    </ligand>
</feature>
<feature type="domain" description="ATP-grasp" evidence="21">
    <location>
        <begin position="670"/>
        <end position="861"/>
    </location>
</feature>
<dbReference type="Proteomes" id="UP000598633">
    <property type="component" value="Unassembled WGS sequence"/>
</dbReference>
<dbReference type="FunFam" id="1.10.1030.10:FF:000002">
    <property type="entry name" value="Carbamoyl-phosphate synthase large chain"/>
    <property type="match status" value="1"/>
</dbReference>
<evidence type="ECO:0000256" key="18">
    <source>
        <dbReference type="ARBA" id="ARBA00060037"/>
    </source>
</evidence>
<dbReference type="GO" id="GO:0006541">
    <property type="term" value="P:glutamine metabolic process"/>
    <property type="evidence" value="ECO:0007669"/>
    <property type="project" value="TreeGrafter"/>
</dbReference>
<evidence type="ECO:0000256" key="5">
    <source>
        <dbReference type="ARBA" id="ARBA00022571"/>
    </source>
</evidence>
<feature type="binding site" evidence="20">
    <location>
        <position position="778"/>
    </location>
    <ligand>
        <name>ATP</name>
        <dbReference type="ChEBI" id="CHEBI:30616"/>
        <label>2</label>
    </ligand>
</feature>
<feature type="binding site" evidence="20">
    <location>
        <position position="706"/>
    </location>
    <ligand>
        <name>ATP</name>
        <dbReference type="ChEBI" id="CHEBI:30616"/>
        <label>2</label>
    </ligand>
</feature>
<dbReference type="InterPro" id="IPR005479">
    <property type="entry name" value="CPAse_ATP-bd"/>
</dbReference>
<feature type="binding site" evidence="20">
    <location>
        <position position="283"/>
    </location>
    <ligand>
        <name>Mg(2+)</name>
        <dbReference type="ChEBI" id="CHEBI:18420"/>
        <label>1</label>
    </ligand>
</feature>
<dbReference type="EMBL" id="JACXWA010000112">
    <property type="protein sequence ID" value="MBD3871063.1"/>
    <property type="molecule type" value="Genomic_DNA"/>
</dbReference>
<keyword evidence="5 20" id="KW-0055">Arginine biosynthesis</keyword>
<feature type="binding site" evidence="20">
    <location>
        <position position="832"/>
    </location>
    <ligand>
        <name>Mn(2+)</name>
        <dbReference type="ChEBI" id="CHEBI:29035"/>
        <label>3</label>
    </ligand>
</feature>
<dbReference type="InterPro" id="IPR036897">
    <property type="entry name" value="CarbamoylP_synth_lsu_oligo_sf"/>
</dbReference>
<feature type="binding site" evidence="20">
    <location>
        <position position="820"/>
    </location>
    <ligand>
        <name>Mg(2+)</name>
        <dbReference type="ChEBI" id="CHEBI:18420"/>
        <label>3</label>
    </ligand>
</feature>
<evidence type="ECO:0000256" key="1">
    <source>
        <dbReference type="ARBA" id="ARBA00001936"/>
    </source>
</evidence>
<dbReference type="InterPro" id="IPR036914">
    <property type="entry name" value="MGS-like_dom_sf"/>
</dbReference>
<reference evidence="23 24" key="1">
    <citation type="submission" date="2020-08" db="EMBL/GenBank/DDBJ databases">
        <title>Acidobacteriota in marine sediments use diverse sulfur dissimilation pathways.</title>
        <authorList>
            <person name="Wasmund K."/>
        </authorList>
    </citation>
    <scope>NUCLEOTIDE SEQUENCE [LARGE SCALE GENOMIC DNA]</scope>
    <source>
        <strain evidence="23">MAG AM3-A</strain>
    </source>
</reference>
<comment type="function">
    <text evidence="17 20">Large subunit of the glutamine-dependent carbamoyl phosphate synthetase (CPSase). CPSase catalyzes the formation of carbamoyl phosphate from the ammonia moiety of glutamine, carbonate, and phosphate donated by ATP, constituting the first step of 2 biosynthetic pathways, one leading to arginine and/or urea and the other to pyrimidine nucleotides. The large subunit (synthetase) binds the substrates ammonia (free or transferred from glutamine from the small subunit), hydrogencarbonate and ATP and carries out an ATP-coupled ligase reaction, activating hydrogencarbonate by forming carboxy phosphate which reacts with ammonia to form carbamoyl phosphate.</text>
</comment>
<dbReference type="PROSITE" id="PS51855">
    <property type="entry name" value="MGS"/>
    <property type="match status" value="1"/>
</dbReference>
<accession>A0A8J6Y5Q0</accession>
<comment type="catalytic activity">
    <reaction evidence="15 20">
        <text>hydrogencarbonate + NH4(+) + 2 ATP = carbamoyl phosphate + 2 ADP + phosphate + 2 H(+)</text>
        <dbReference type="Rhea" id="RHEA:18029"/>
        <dbReference type="ChEBI" id="CHEBI:15378"/>
        <dbReference type="ChEBI" id="CHEBI:17544"/>
        <dbReference type="ChEBI" id="CHEBI:28938"/>
        <dbReference type="ChEBI" id="CHEBI:30616"/>
        <dbReference type="ChEBI" id="CHEBI:43474"/>
        <dbReference type="ChEBI" id="CHEBI:58228"/>
        <dbReference type="ChEBI" id="CHEBI:456216"/>
        <dbReference type="EC" id="6.3.4.16"/>
    </reaction>
</comment>
<dbReference type="PRINTS" id="PR00098">
    <property type="entry name" value="CPSASE"/>
</dbReference>
<keyword evidence="14" id="KW-0464">Manganese</keyword>
<comment type="domain">
    <text evidence="20">The large subunit is composed of 2 ATP-grasp domains that are involved in binding the 2 ATP molecules needed for carbamoyl phosphate synthesis. The N-terminal ATP-grasp domain (referred to as the carboxyphosphate synthetic component) catalyzes the ATP-dependent phosphorylation of hydrogencarbonate to carboxyphosphate and the subsequent nucleophilic attack by ammonia to form a carbamate intermediate. The C-terminal ATP-grasp domain (referred to as the carbamoyl phosphate synthetic component) then catalyzes the phosphorylation of carbamate with the second ATP to form the end product carbamoyl phosphate. The reactive and unstable enzyme intermediates are sequentially channeled from one active site to the next through the interior of the protein over a distance of at least 96 A.</text>
</comment>
<feature type="binding site" evidence="20">
    <location>
        <position position="173"/>
    </location>
    <ligand>
        <name>ATP</name>
        <dbReference type="ChEBI" id="CHEBI:30616"/>
        <label>1</label>
    </ligand>
</feature>
<keyword evidence="13 20" id="KW-0665">Pyrimidine biosynthesis</keyword>
<dbReference type="AlphaFoldDB" id="A0A8J6Y5Q0"/>
<organism evidence="23 24">
    <name type="scientific">Candidatus Sulfomarinibacter kjeldsenii</name>
    <dbReference type="NCBI Taxonomy" id="2885994"/>
    <lineage>
        <taxon>Bacteria</taxon>
        <taxon>Pseudomonadati</taxon>
        <taxon>Acidobacteriota</taxon>
        <taxon>Thermoanaerobaculia</taxon>
        <taxon>Thermoanaerobaculales</taxon>
        <taxon>Candidatus Sulfomarinibacteraceae</taxon>
        <taxon>Candidatus Sulfomarinibacter</taxon>
    </lineage>
</organism>
<dbReference type="PANTHER" id="PTHR11405">
    <property type="entry name" value="CARBAMOYLTRANSFERASE FAMILY MEMBER"/>
    <property type="match status" value="1"/>
</dbReference>
<dbReference type="UniPathway" id="UPA00068">
    <property type="reaction ID" value="UER00171"/>
</dbReference>
<dbReference type="GO" id="GO:0004087">
    <property type="term" value="F:carbamoyl-phosphate synthase (ammonia) activity"/>
    <property type="evidence" value="ECO:0007669"/>
    <property type="project" value="UniProtKB-EC"/>
</dbReference>
<dbReference type="Pfam" id="PF02786">
    <property type="entry name" value="CPSase_L_D2"/>
    <property type="match status" value="2"/>
</dbReference>
<comment type="pathway">
    <text evidence="3 20">Amino-acid biosynthesis; L-arginine biosynthesis; carbamoyl phosphate from bicarbonate: step 1/1.</text>
</comment>
<evidence type="ECO:0000256" key="6">
    <source>
        <dbReference type="ARBA" id="ARBA00022598"/>
    </source>
</evidence>
<dbReference type="GO" id="GO:0046872">
    <property type="term" value="F:metal ion binding"/>
    <property type="evidence" value="ECO:0007669"/>
    <property type="project" value="UniProtKB-KW"/>
</dbReference>
<feature type="binding site" evidence="20">
    <location>
        <position position="297"/>
    </location>
    <ligand>
        <name>Mn(2+)</name>
        <dbReference type="ChEBI" id="CHEBI:29035"/>
        <label>1</label>
    </ligand>
</feature>
<feature type="binding site" evidence="20">
    <location>
        <position position="283"/>
    </location>
    <ligand>
        <name>Mn(2+)</name>
        <dbReference type="ChEBI" id="CHEBI:29035"/>
        <label>1</label>
    </ligand>
</feature>
<feature type="binding site" evidence="20">
    <location>
        <position position="167"/>
    </location>
    <ligand>
        <name>ATP</name>
        <dbReference type="ChEBI" id="CHEBI:30616"/>
        <label>1</label>
    </ligand>
</feature>
<dbReference type="GO" id="GO:0005737">
    <property type="term" value="C:cytoplasm"/>
    <property type="evidence" value="ECO:0007669"/>
    <property type="project" value="TreeGrafter"/>
</dbReference>
<feature type="region of interest" description="Carboxyphosphate synthetic domain" evidence="20">
    <location>
        <begin position="1"/>
        <end position="400"/>
    </location>
</feature>
<feature type="region of interest" description="Allosteric domain" evidence="20">
    <location>
        <begin position="927"/>
        <end position="1074"/>
    </location>
</feature>
<feature type="binding site" evidence="20">
    <location>
        <position position="174"/>
    </location>
    <ligand>
        <name>ATP</name>
        <dbReference type="ChEBI" id="CHEBI:30616"/>
        <label>1</label>
    </ligand>
</feature>
<evidence type="ECO:0000256" key="20">
    <source>
        <dbReference type="HAMAP-Rule" id="MF_01210"/>
    </source>
</evidence>
<dbReference type="GO" id="GO:0006526">
    <property type="term" value="P:L-arginine biosynthetic process"/>
    <property type="evidence" value="ECO:0007669"/>
    <property type="project" value="UniProtKB-UniRule"/>
</dbReference>
<dbReference type="UniPathway" id="UPA00070">
    <property type="reaction ID" value="UER00115"/>
</dbReference>
<dbReference type="GO" id="GO:0005524">
    <property type="term" value="F:ATP binding"/>
    <property type="evidence" value="ECO:0007669"/>
    <property type="project" value="UniProtKB-UniRule"/>
</dbReference>
<evidence type="ECO:0000256" key="8">
    <source>
        <dbReference type="ARBA" id="ARBA00022723"/>
    </source>
</evidence>
<feature type="binding site" evidence="20">
    <location>
        <position position="297"/>
    </location>
    <ligand>
        <name>ATP</name>
        <dbReference type="ChEBI" id="CHEBI:30616"/>
        <label>1</label>
    </ligand>
</feature>
<feature type="binding site" evidence="20">
    <location>
        <position position="241"/>
    </location>
    <ligand>
        <name>ATP</name>
        <dbReference type="ChEBI" id="CHEBI:30616"/>
        <label>1</label>
    </ligand>
</feature>
<feature type="binding site" evidence="20">
    <location>
        <position position="834"/>
    </location>
    <ligand>
        <name>Mg(2+)</name>
        <dbReference type="ChEBI" id="CHEBI:18420"/>
        <label>4</label>
    </ligand>
</feature>
<evidence type="ECO:0000256" key="15">
    <source>
        <dbReference type="ARBA" id="ARBA00047359"/>
    </source>
</evidence>
<feature type="binding site" evidence="20">
    <location>
        <position position="239"/>
    </location>
    <ligand>
        <name>ATP</name>
        <dbReference type="ChEBI" id="CHEBI:30616"/>
        <label>1</label>
    </ligand>
</feature>
<gene>
    <name evidence="20 23" type="primary">carB</name>
    <name evidence="23" type="ORF">IFJ97_06880</name>
</gene>
<feature type="binding site" evidence="20">
    <location>
        <position position="127"/>
    </location>
    <ligand>
        <name>ATP</name>
        <dbReference type="ChEBI" id="CHEBI:30616"/>
        <label>1</label>
    </ligand>
</feature>
<dbReference type="Gene3D" id="3.40.50.20">
    <property type="match status" value="2"/>
</dbReference>
<feature type="binding site" evidence="20">
    <location>
        <position position="820"/>
    </location>
    <ligand>
        <name>ATP</name>
        <dbReference type="ChEBI" id="CHEBI:30616"/>
        <label>2</label>
    </ligand>
</feature>
<dbReference type="GO" id="GO:0004088">
    <property type="term" value="F:carbamoyl-phosphate synthase (glutamine-hydrolyzing) activity"/>
    <property type="evidence" value="ECO:0007669"/>
    <property type="project" value="UniProtKB-UniRule"/>
</dbReference>
<evidence type="ECO:0000313" key="24">
    <source>
        <dbReference type="Proteomes" id="UP000598633"/>
    </source>
</evidence>
<comment type="pathway">
    <text evidence="2 20">Pyrimidine metabolism; UMP biosynthesis via de novo pathway; (S)-dihydroorotate from bicarbonate: step 1/3.</text>
</comment>
<dbReference type="FunFam" id="3.30.470.20:FF:000026">
    <property type="entry name" value="Carbamoyl-phosphate synthase large chain"/>
    <property type="match status" value="1"/>
</dbReference>
<dbReference type="EC" id="6.3.4.16" evidence="20"/>
<feature type="binding site" evidence="20">
    <location>
        <position position="297"/>
    </location>
    <ligand>
        <name>Mg(2+)</name>
        <dbReference type="ChEBI" id="CHEBI:18420"/>
        <label>2</label>
    </ligand>
</feature>
<dbReference type="SMART" id="SM01096">
    <property type="entry name" value="CPSase_L_D3"/>
    <property type="match status" value="1"/>
</dbReference>
<name>A0A8J6Y5Q0_9BACT</name>
<evidence type="ECO:0000256" key="17">
    <source>
        <dbReference type="ARBA" id="ARBA00057223"/>
    </source>
</evidence>